<comment type="similarity">
    <text evidence="5">Belongs to the SAT4 family.</text>
</comment>
<organism evidence="9 10">
    <name type="scientific">Lepidopterella palustris CBS 459.81</name>
    <dbReference type="NCBI Taxonomy" id="1314670"/>
    <lineage>
        <taxon>Eukaryota</taxon>
        <taxon>Fungi</taxon>
        <taxon>Dikarya</taxon>
        <taxon>Ascomycota</taxon>
        <taxon>Pezizomycotina</taxon>
        <taxon>Dothideomycetes</taxon>
        <taxon>Pleosporomycetidae</taxon>
        <taxon>Mytilinidiales</taxon>
        <taxon>Argynnaceae</taxon>
        <taxon>Lepidopterella</taxon>
    </lineage>
</organism>
<dbReference type="AlphaFoldDB" id="A0A8E2DZA8"/>
<evidence type="ECO:0000256" key="5">
    <source>
        <dbReference type="ARBA" id="ARBA00038359"/>
    </source>
</evidence>
<evidence type="ECO:0000313" key="9">
    <source>
        <dbReference type="EMBL" id="OCK74340.1"/>
    </source>
</evidence>
<dbReference type="InterPro" id="IPR049326">
    <property type="entry name" value="Rhodopsin_dom_fungi"/>
</dbReference>
<feature type="transmembrane region" description="Helical" evidence="7">
    <location>
        <begin position="6"/>
        <end position="29"/>
    </location>
</feature>
<evidence type="ECO:0000256" key="7">
    <source>
        <dbReference type="SAM" id="Phobius"/>
    </source>
</evidence>
<evidence type="ECO:0000256" key="1">
    <source>
        <dbReference type="ARBA" id="ARBA00004141"/>
    </source>
</evidence>
<comment type="subcellular location">
    <subcellularLocation>
        <location evidence="1">Membrane</location>
        <topology evidence="1">Multi-pass membrane protein</topology>
    </subcellularLocation>
</comment>
<evidence type="ECO:0000313" key="10">
    <source>
        <dbReference type="Proteomes" id="UP000250266"/>
    </source>
</evidence>
<dbReference type="InterPro" id="IPR052337">
    <property type="entry name" value="SAT4-like"/>
</dbReference>
<sequence length="380" mass="41795">MDDKGPQIIAVIALFLTLSWLMVGLRSFVRLGIKKYFGFDDVFALATLVVFTTLCCILLYGVHVGIGKHVTALTLENFSSGLRIYLICELLYTSSTGLIKISFCLSLLRIVVSRSHKYIIYVVMAMTTVFTTFYFFFILFTCRPVSFFWEQVKNPVGGSCRSPVIMTYATYAHGVVMCLGDMTLATLPIFLVWNLNMNRLTKCTVVVLLAFGSVPSIATIARIPYVHFLKDKADFLYSNSEIAIWSIVEVGISLIATSVATLRPLVAKYHIFSSNRSGNVGIYETGSSRRKTNATHEGNFAMGPMRSSNRKMKGSMASRGLSSIGMRGRSIGNTGSSEEIIWDGKGGVTTGEVTASDDMGTQNIGIQKVVEFSMSSSNRT</sequence>
<proteinExistence type="inferred from homology"/>
<feature type="transmembrane region" description="Helical" evidence="7">
    <location>
        <begin position="118"/>
        <end position="140"/>
    </location>
</feature>
<keyword evidence="3 7" id="KW-1133">Transmembrane helix</keyword>
<dbReference type="GO" id="GO:0016020">
    <property type="term" value="C:membrane"/>
    <property type="evidence" value="ECO:0007669"/>
    <property type="project" value="UniProtKB-SubCell"/>
</dbReference>
<feature type="transmembrane region" description="Helical" evidence="7">
    <location>
        <begin position="171"/>
        <end position="193"/>
    </location>
</feature>
<protein>
    <recommendedName>
        <fullName evidence="8">Rhodopsin domain-containing protein</fullName>
    </recommendedName>
</protein>
<evidence type="ECO:0000256" key="6">
    <source>
        <dbReference type="SAM" id="MobiDB-lite"/>
    </source>
</evidence>
<keyword evidence="10" id="KW-1185">Reference proteome</keyword>
<dbReference type="OrthoDB" id="444631at2759"/>
<feature type="transmembrane region" description="Helical" evidence="7">
    <location>
        <begin position="41"/>
        <end position="62"/>
    </location>
</feature>
<gene>
    <name evidence="9" type="ORF">K432DRAFT_339104</name>
</gene>
<feature type="transmembrane region" description="Helical" evidence="7">
    <location>
        <begin position="243"/>
        <end position="266"/>
    </location>
</feature>
<name>A0A8E2DZA8_9PEZI</name>
<feature type="domain" description="Rhodopsin" evidence="8">
    <location>
        <begin position="25"/>
        <end position="267"/>
    </location>
</feature>
<keyword evidence="2 7" id="KW-0812">Transmembrane</keyword>
<dbReference type="PANTHER" id="PTHR33048:SF96">
    <property type="entry name" value="INTEGRAL MEMBRANE PROTEIN"/>
    <property type="match status" value="1"/>
</dbReference>
<evidence type="ECO:0000256" key="2">
    <source>
        <dbReference type="ARBA" id="ARBA00022692"/>
    </source>
</evidence>
<dbReference type="EMBL" id="KV745502">
    <property type="protein sequence ID" value="OCK74340.1"/>
    <property type="molecule type" value="Genomic_DNA"/>
</dbReference>
<dbReference type="Pfam" id="PF20684">
    <property type="entry name" value="Fung_rhodopsin"/>
    <property type="match status" value="1"/>
</dbReference>
<dbReference type="PANTHER" id="PTHR33048">
    <property type="entry name" value="PTH11-LIKE INTEGRAL MEMBRANE PROTEIN (AFU_ORTHOLOGUE AFUA_5G11245)"/>
    <property type="match status" value="1"/>
</dbReference>
<feature type="transmembrane region" description="Helical" evidence="7">
    <location>
        <begin position="205"/>
        <end position="223"/>
    </location>
</feature>
<feature type="region of interest" description="Disordered" evidence="6">
    <location>
        <begin position="283"/>
        <end position="313"/>
    </location>
</feature>
<feature type="transmembrane region" description="Helical" evidence="7">
    <location>
        <begin position="82"/>
        <end position="106"/>
    </location>
</feature>
<keyword evidence="4 7" id="KW-0472">Membrane</keyword>
<evidence type="ECO:0000256" key="4">
    <source>
        <dbReference type="ARBA" id="ARBA00023136"/>
    </source>
</evidence>
<accession>A0A8E2DZA8</accession>
<evidence type="ECO:0000256" key="3">
    <source>
        <dbReference type="ARBA" id="ARBA00022989"/>
    </source>
</evidence>
<reference evidence="9 10" key="1">
    <citation type="journal article" date="2016" name="Nat. Commun.">
        <title>Ectomycorrhizal ecology is imprinted in the genome of the dominant symbiotic fungus Cenococcum geophilum.</title>
        <authorList>
            <consortium name="DOE Joint Genome Institute"/>
            <person name="Peter M."/>
            <person name="Kohler A."/>
            <person name="Ohm R.A."/>
            <person name="Kuo A."/>
            <person name="Krutzmann J."/>
            <person name="Morin E."/>
            <person name="Arend M."/>
            <person name="Barry K.W."/>
            <person name="Binder M."/>
            <person name="Choi C."/>
            <person name="Clum A."/>
            <person name="Copeland A."/>
            <person name="Grisel N."/>
            <person name="Haridas S."/>
            <person name="Kipfer T."/>
            <person name="LaButti K."/>
            <person name="Lindquist E."/>
            <person name="Lipzen A."/>
            <person name="Maire R."/>
            <person name="Meier B."/>
            <person name="Mihaltcheva S."/>
            <person name="Molinier V."/>
            <person name="Murat C."/>
            <person name="Poggeler S."/>
            <person name="Quandt C.A."/>
            <person name="Sperisen C."/>
            <person name="Tritt A."/>
            <person name="Tisserant E."/>
            <person name="Crous P.W."/>
            <person name="Henrissat B."/>
            <person name="Nehls U."/>
            <person name="Egli S."/>
            <person name="Spatafora J.W."/>
            <person name="Grigoriev I.V."/>
            <person name="Martin F.M."/>
        </authorList>
    </citation>
    <scope>NUCLEOTIDE SEQUENCE [LARGE SCALE GENOMIC DNA]</scope>
    <source>
        <strain evidence="9 10">CBS 459.81</strain>
    </source>
</reference>
<dbReference type="Proteomes" id="UP000250266">
    <property type="component" value="Unassembled WGS sequence"/>
</dbReference>
<evidence type="ECO:0000259" key="8">
    <source>
        <dbReference type="Pfam" id="PF20684"/>
    </source>
</evidence>